<keyword evidence="3" id="KW-1185">Reference proteome</keyword>
<proteinExistence type="predicted"/>
<dbReference type="RefSeq" id="WP_068838368.1">
    <property type="nucleotide sequence ID" value="NZ_BMXC01000003.1"/>
</dbReference>
<accession>A0A1I7J9R4</accession>
<sequence length="134" mass="15462">MSSKTTKFILIIVSAVLVAWFIYDTMSLPGVDDLEGDFKEVAMYRNENNTGPITRIYAVTVEDTLWQQMQAYGDFMPHTKYGNTKVYFFLGDQPAPTEVQPGQVNFEERFQENTVAKYEKDAMGQVSFVRYPFR</sequence>
<protein>
    <submittedName>
        <fullName evidence="2">Uncharacterized protein</fullName>
    </submittedName>
</protein>
<organism evidence="2 3">
    <name type="scientific">Pontibacter akesuensis</name>
    <dbReference type="NCBI Taxonomy" id="388950"/>
    <lineage>
        <taxon>Bacteria</taxon>
        <taxon>Pseudomonadati</taxon>
        <taxon>Bacteroidota</taxon>
        <taxon>Cytophagia</taxon>
        <taxon>Cytophagales</taxon>
        <taxon>Hymenobacteraceae</taxon>
        <taxon>Pontibacter</taxon>
    </lineage>
</organism>
<keyword evidence="1" id="KW-0812">Transmembrane</keyword>
<dbReference type="Proteomes" id="UP000182491">
    <property type="component" value="Unassembled WGS sequence"/>
</dbReference>
<dbReference type="STRING" id="388950.GCA_001611675_02440"/>
<reference evidence="3" key="1">
    <citation type="submission" date="2016-10" db="EMBL/GenBank/DDBJ databases">
        <authorList>
            <person name="Varghese N."/>
        </authorList>
    </citation>
    <scope>NUCLEOTIDE SEQUENCE [LARGE SCALE GENOMIC DNA]</scope>
    <source>
        <strain evidence="3">DSM 18820</strain>
    </source>
</reference>
<dbReference type="AlphaFoldDB" id="A0A1I7J9R4"/>
<name>A0A1I7J9R4_9BACT</name>
<dbReference type="OrthoDB" id="709006at2"/>
<gene>
    <name evidence="2" type="ORF">SAMN04487941_2625</name>
</gene>
<evidence type="ECO:0000313" key="2">
    <source>
        <dbReference type="EMBL" id="SFU81937.1"/>
    </source>
</evidence>
<keyword evidence="1" id="KW-0472">Membrane</keyword>
<dbReference type="EMBL" id="FPCA01000003">
    <property type="protein sequence ID" value="SFU81937.1"/>
    <property type="molecule type" value="Genomic_DNA"/>
</dbReference>
<feature type="transmembrane region" description="Helical" evidence="1">
    <location>
        <begin position="7"/>
        <end position="23"/>
    </location>
</feature>
<keyword evidence="1" id="KW-1133">Transmembrane helix</keyword>
<evidence type="ECO:0000256" key="1">
    <source>
        <dbReference type="SAM" id="Phobius"/>
    </source>
</evidence>
<evidence type="ECO:0000313" key="3">
    <source>
        <dbReference type="Proteomes" id="UP000182491"/>
    </source>
</evidence>